<dbReference type="InterPro" id="IPR040884">
    <property type="entry name" value="SLATT_1"/>
</dbReference>
<evidence type="ECO:0000313" key="4">
    <source>
        <dbReference type="EMBL" id="GAB20608.1"/>
    </source>
</evidence>
<gene>
    <name evidence="4" type="ORF">GOEFS_121_00100</name>
</gene>
<dbReference type="eggNOG" id="ENOG502ZXJF">
    <property type="taxonomic scope" value="Bacteria"/>
</dbReference>
<dbReference type="InterPro" id="IPR041116">
    <property type="entry name" value="SLATT_3"/>
</dbReference>
<comment type="caution">
    <text evidence="4">The sequence shown here is derived from an EMBL/GenBank/DDBJ whole genome shotgun (WGS) entry which is preliminary data.</text>
</comment>
<dbReference type="OrthoDB" id="9806639at2"/>
<keyword evidence="1" id="KW-0812">Transmembrane</keyword>
<sequence length="299" mass="32716">MTAGLADADLPGVWRDADTSSLSAQNLTLRLTRAKVGGGVFAALGGALTWQFGRVDLAAVMILIGFSVALGCEVTAALCKPEQKWYDGRAVAESAKTLAWRYAIGADPFPSDMPRADAHDLLRRRLSDITREVSDVVVFKTSDVIVTQRMDELRTAAFPVRRDAYVDGRTIDQKKWYARKAEFNRKRGQIWRVVLVLAEVTAVMLALGKLFGNWQIDFAGLFAAFIGAGAAWVAVKQFAPLASAYSVATAELGIQANRLRSVEEERWAFVVADAEEAISREHTTWLASRTSIRPYGSGS</sequence>
<feature type="domain" description="SMODS and SLOG-associating 2TM effector" evidence="2">
    <location>
        <begin position="165"/>
        <end position="285"/>
    </location>
</feature>
<reference evidence="4 5" key="1">
    <citation type="submission" date="2011-12" db="EMBL/GenBank/DDBJ databases">
        <title>Whole genome shotgun sequence of Gordonia effusa NBRC 100432.</title>
        <authorList>
            <person name="Yoshida I."/>
            <person name="Takarada H."/>
            <person name="Hosoyama A."/>
            <person name="Tsuchikane K."/>
            <person name="Katsumata H."/>
            <person name="Yamazaki S."/>
            <person name="Fujita N."/>
        </authorList>
    </citation>
    <scope>NUCLEOTIDE SEQUENCE [LARGE SCALE GENOMIC DNA]</scope>
    <source>
        <strain evidence="4 5">NBRC 100432</strain>
    </source>
</reference>
<accession>H0R6A7</accession>
<feature type="domain" description="SMODS and SLOG-associating 2TM effector" evidence="3">
    <location>
        <begin position="11"/>
        <end position="162"/>
    </location>
</feature>
<keyword evidence="1" id="KW-1133">Transmembrane helix</keyword>
<dbReference type="AlphaFoldDB" id="H0R6A7"/>
<dbReference type="STRING" id="1077974.GOEFS_121_00100"/>
<evidence type="ECO:0000256" key="1">
    <source>
        <dbReference type="SAM" id="Phobius"/>
    </source>
</evidence>
<evidence type="ECO:0000259" key="3">
    <source>
        <dbReference type="Pfam" id="PF18184"/>
    </source>
</evidence>
<evidence type="ECO:0008006" key="6">
    <source>
        <dbReference type="Google" id="ProtNLM"/>
    </source>
</evidence>
<dbReference type="RefSeq" id="WP_007319943.1">
    <property type="nucleotide sequence ID" value="NZ_BAEH01000121.1"/>
</dbReference>
<evidence type="ECO:0000313" key="5">
    <source>
        <dbReference type="Proteomes" id="UP000035034"/>
    </source>
</evidence>
<feature type="transmembrane region" description="Helical" evidence="1">
    <location>
        <begin position="59"/>
        <end position="79"/>
    </location>
</feature>
<protein>
    <recommendedName>
        <fullName evidence="6">SMODS and SLOG-associating 2TM effector domain-containing protein</fullName>
    </recommendedName>
</protein>
<proteinExistence type="predicted"/>
<dbReference type="NCBIfam" id="NF033610">
    <property type="entry name" value="SLATT_3"/>
    <property type="match status" value="1"/>
</dbReference>
<evidence type="ECO:0000259" key="2">
    <source>
        <dbReference type="Pfam" id="PF18181"/>
    </source>
</evidence>
<feature type="transmembrane region" description="Helical" evidence="1">
    <location>
        <begin position="218"/>
        <end position="235"/>
    </location>
</feature>
<dbReference type="NCBIfam" id="NF033634">
    <property type="entry name" value="SLATT_1"/>
    <property type="match status" value="1"/>
</dbReference>
<dbReference type="Proteomes" id="UP000035034">
    <property type="component" value="Unassembled WGS sequence"/>
</dbReference>
<keyword evidence="5" id="KW-1185">Reference proteome</keyword>
<organism evidence="4 5">
    <name type="scientific">Gordonia effusa NBRC 100432</name>
    <dbReference type="NCBI Taxonomy" id="1077974"/>
    <lineage>
        <taxon>Bacteria</taxon>
        <taxon>Bacillati</taxon>
        <taxon>Actinomycetota</taxon>
        <taxon>Actinomycetes</taxon>
        <taxon>Mycobacteriales</taxon>
        <taxon>Gordoniaceae</taxon>
        <taxon>Gordonia</taxon>
    </lineage>
</organism>
<keyword evidence="1" id="KW-0472">Membrane</keyword>
<feature type="transmembrane region" description="Helical" evidence="1">
    <location>
        <begin position="190"/>
        <end position="212"/>
    </location>
</feature>
<dbReference type="Pfam" id="PF18181">
    <property type="entry name" value="SLATT_1"/>
    <property type="match status" value="1"/>
</dbReference>
<feature type="transmembrane region" description="Helical" evidence="1">
    <location>
        <begin position="36"/>
        <end position="53"/>
    </location>
</feature>
<dbReference type="EMBL" id="BAEH01000121">
    <property type="protein sequence ID" value="GAB20608.1"/>
    <property type="molecule type" value="Genomic_DNA"/>
</dbReference>
<dbReference type="Pfam" id="PF18184">
    <property type="entry name" value="SLATT_3"/>
    <property type="match status" value="1"/>
</dbReference>
<name>H0R6A7_9ACTN</name>